<organism evidence="1 2">
    <name type="scientific">Adonisia turfae CCMR0081</name>
    <dbReference type="NCBI Taxonomy" id="2292702"/>
    <lineage>
        <taxon>Bacteria</taxon>
        <taxon>Bacillati</taxon>
        <taxon>Cyanobacteriota</taxon>
        <taxon>Adonisia</taxon>
        <taxon>Adonisia turfae</taxon>
    </lineage>
</organism>
<reference evidence="1 2" key="1">
    <citation type="journal article" date="2020" name="Microb. Ecol.">
        <title>Ecogenomics of the Marine Benthic Filamentous Cyanobacterium Adonisia.</title>
        <authorList>
            <person name="Walter J.M."/>
            <person name="Coutinho F.H."/>
            <person name="Leomil L."/>
            <person name="Hargreaves P.I."/>
            <person name="Campeao M.E."/>
            <person name="Vieira V.V."/>
            <person name="Silva B.S."/>
            <person name="Fistarol G.O."/>
            <person name="Salomon P.S."/>
            <person name="Sawabe T."/>
            <person name="Mino S."/>
            <person name="Hosokawa M."/>
            <person name="Miyashita H."/>
            <person name="Maruyama F."/>
            <person name="van Verk M.C."/>
            <person name="Dutilh B.E."/>
            <person name="Thompson C.C."/>
            <person name="Thompson F.L."/>
        </authorList>
    </citation>
    <scope>NUCLEOTIDE SEQUENCE [LARGE SCALE GENOMIC DNA]</scope>
    <source>
        <strain evidence="1 2">CCMR0081</strain>
    </source>
</reference>
<sequence length="202" mass="23498">MTVKSPPEKLLRSPILDKLPNYGIQSDECPRRAKTQLDFIMLAVEALELNASQVMLAAIKDLGLQDVLRSRVHLWRLRSTNPLRKFNQRQPLTLEEAKALVLVVCYLCRKLTVLIRQLFLGYQQLQDHQLSLDHHFRLAKYLKRFRSHFRARMNPKRAMVITYSKDEKLDQLALSLLTQLLICTGTRGEERLWASLFDGEIS</sequence>
<keyword evidence="2" id="KW-1185">Reference proteome</keyword>
<name>A0A6M0RQE3_9CYAN</name>
<evidence type="ECO:0000313" key="1">
    <source>
        <dbReference type="EMBL" id="NEZ58003.1"/>
    </source>
</evidence>
<dbReference type="AlphaFoldDB" id="A0A6M0RQE3"/>
<dbReference type="EMBL" id="QXHD01000004">
    <property type="protein sequence ID" value="NEZ58003.1"/>
    <property type="molecule type" value="Genomic_DNA"/>
</dbReference>
<protein>
    <submittedName>
        <fullName evidence="1">DUF3038 domain-containing protein</fullName>
    </submittedName>
</protein>
<comment type="caution">
    <text evidence="1">The sequence shown here is derived from an EMBL/GenBank/DDBJ whole genome shotgun (WGS) entry which is preliminary data.</text>
</comment>
<proteinExistence type="predicted"/>
<accession>A0A6M0RQE3</accession>
<dbReference type="RefSeq" id="WP_163664873.1">
    <property type="nucleotide sequence ID" value="NZ_QXHD01000004.1"/>
</dbReference>
<dbReference type="Pfam" id="PF11237">
    <property type="entry name" value="DUF3038"/>
    <property type="match status" value="1"/>
</dbReference>
<evidence type="ECO:0000313" key="2">
    <source>
        <dbReference type="Proteomes" id="UP000481033"/>
    </source>
</evidence>
<dbReference type="Proteomes" id="UP000481033">
    <property type="component" value="Unassembled WGS sequence"/>
</dbReference>
<gene>
    <name evidence="1" type="ORF">DXZ20_20620</name>
</gene>
<dbReference type="InterPro" id="IPR021399">
    <property type="entry name" value="DUF3038"/>
</dbReference>